<name>A0ABW7YM06_9ACTN</name>
<comment type="caution">
    <text evidence="2">The sequence shown here is derived from an EMBL/GenBank/DDBJ whole genome shotgun (WGS) entry which is preliminary data.</text>
</comment>
<dbReference type="RefSeq" id="WP_397079306.1">
    <property type="nucleotide sequence ID" value="NZ_JBITGY010000002.1"/>
</dbReference>
<proteinExistence type="predicted"/>
<reference evidence="2 3" key="1">
    <citation type="submission" date="2024-10" db="EMBL/GenBank/DDBJ databases">
        <title>The Natural Products Discovery Center: Release of the First 8490 Sequenced Strains for Exploring Actinobacteria Biosynthetic Diversity.</title>
        <authorList>
            <person name="Kalkreuter E."/>
            <person name="Kautsar S.A."/>
            <person name="Yang D."/>
            <person name="Bader C.D."/>
            <person name="Teijaro C.N."/>
            <person name="Fluegel L."/>
            <person name="Davis C.M."/>
            <person name="Simpson J.R."/>
            <person name="Lauterbach L."/>
            <person name="Steele A.D."/>
            <person name="Gui C."/>
            <person name="Meng S."/>
            <person name="Li G."/>
            <person name="Viehrig K."/>
            <person name="Ye F."/>
            <person name="Su P."/>
            <person name="Kiefer A.F."/>
            <person name="Nichols A."/>
            <person name="Cepeda A.J."/>
            <person name="Yan W."/>
            <person name="Fan B."/>
            <person name="Jiang Y."/>
            <person name="Adhikari A."/>
            <person name="Zheng C.-J."/>
            <person name="Schuster L."/>
            <person name="Cowan T.M."/>
            <person name="Smanski M.J."/>
            <person name="Chevrette M.G."/>
            <person name="De Carvalho L.P.S."/>
            <person name="Shen B."/>
        </authorList>
    </citation>
    <scope>NUCLEOTIDE SEQUENCE [LARGE SCALE GENOMIC DNA]</scope>
    <source>
        <strain evidence="2 3">NPDC050545</strain>
    </source>
</reference>
<gene>
    <name evidence="2" type="ORF">ACIBG2_05725</name>
</gene>
<keyword evidence="3" id="KW-1185">Reference proteome</keyword>
<organism evidence="2 3">
    <name type="scientific">Nonomuraea typhae</name>
    <dbReference type="NCBI Taxonomy" id="2603600"/>
    <lineage>
        <taxon>Bacteria</taxon>
        <taxon>Bacillati</taxon>
        <taxon>Actinomycetota</taxon>
        <taxon>Actinomycetes</taxon>
        <taxon>Streptosporangiales</taxon>
        <taxon>Streptosporangiaceae</taxon>
        <taxon>Nonomuraea</taxon>
    </lineage>
</organism>
<dbReference type="InterPro" id="IPR007278">
    <property type="entry name" value="DUF397"/>
</dbReference>
<accession>A0ABW7YM06</accession>
<dbReference type="Proteomes" id="UP001612741">
    <property type="component" value="Unassembled WGS sequence"/>
</dbReference>
<evidence type="ECO:0000259" key="1">
    <source>
        <dbReference type="Pfam" id="PF04149"/>
    </source>
</evidence>
<evidence type="ECO:0000313" key="3">
    <source>
        <dbReference type="Proteomes" id="UP001612741"/>
    </source>
</evidence>
<dbReference type="Pfam" id="PF04149">
    <property type="entry name" value="DUF397"/>
    <property type="match status" value="1"/>
</dbReference>
<dbReference type="EMBL" id="JBITGY010000002">
    <property type="protein sequence ID" value="MFI6496858.1"/>
    <property type="molecule type" value="Genomic_DNA"/>
</dbReference>
<evidence type="ECO:0000313" key="2">
    <source>
        <dbReference type="EMBL" id="MFI6496858.1"/>
    </source>
</evidence>
<protein>
    <submittedName>
        <fullName evidence="2">DUF397 domain-containing protein</fullName>
    </submittedName>
</protein>
<feature type="domain" description="DUF397" evidence="1">
    <location>
        <begin position="3"/>
        <end position="41"/>
    </location>
</feature>
<sequence length="73" mass="7441">MSVEFGRLVDGNIALRDGKDQGGPVLVYSPAEWDAFVEGVKAGEFDLSALAAHIAKTPSGGPLAPGEAPPVHG</sequence>